<feature type="signal peptide" evidence="19">
    <location>
        <begin position="1"/>
        <end position="26"/>
    </location>
</feature>
<keyword evidence="22" id="KW-1185">Reference proteome</keyword>
<feature type="region of interest" description="Disordered" evidence="17">
    <location>
        <begin position="1361"/>
        <end position="1418"/>
    </location>
</feature>
<evidence type="ECO:0000256" key="5">
    <source>
        <dbReference type="ARBA" id="ARBA00022729"/>
    </source>
</evidence>
<evidence type="ECO:0000256" key="14">
    <source>
        <dbReference type="ARBA" id="ARBA00023257"/>
    </source>
</evidence>
<keyword evidence="3" id="KW-1003">Cell membrane</keyword>
<feature type="compositionally biased region" description="Acidic residues" evidence="17">
    <location>
        <begin position="262"/>
        <end position="277"/>
    </location>
</feature>
<evidence type="ECO:0000256" key="17">
    <source>
        <dbReference type="SAM" id="MobiDB-lite"/>
    </source>
</evidence>
<feature type="region of interest" description="Disordered" evidence="17">
    <location>
        <begin position="1238"/>
        <end position="1266"/>
    </location>
</feature>
<evidence type="ECO:0000256" key="19">
    <source>
        <dbReference type="SAM" id="SignalP"/>
    </source>
</evidence>
<evidence type="ECO:0000256" key="9">
    <source>
        <dbReference type="ARBA" id="ARBA00023136"/>
    </source>
</evidence>
<keyword evidence="10" id="KW-1015">Disulfide bond</keyword>
<dbReference type="Pfam" id="PF00003">
    <property type="entry name" value="7tm_3"/>
    <property type="match status" value="1"/>
</dbReference>
<accession>A0ABM5J7C0</accession>
<evidence type="ECO:0000256" key="10">
    <source>
        <dbReference type="ARBA" id="ARBA00023157"/>
    </source>
</evidence>
<evidence type="ECO:0000256" key="15">
    <source>
        <dbReference type="ARBA" id="ARBA00023273"/>
    </source>
</evidence>
<dbReference type="InterPro" id="IPR054714">
    <property type="entry name" value="GPR158_179_extracellular"/>
</dbReference>
<keyword evidence="9 18" id="KW-0472">Membrane</keyword>
<dbReference type="Pfam" id="PF22572">
    <property type="entry name" value="GPR158_179_EC"/>
    <property type="match status" value="1"/>
</dbReference>
<dbReference type="PROSITE" id="PS50259">
    <property type="entry name" value="G_PROTEIN_RECEP_F3_4"/>
    <property type="match status" value="1"/>
</dbReference>
<keyword evidence="5 19" id="KW-0732">Signal</keyword>
<evidence type="ECO:0000256" key="12">
    <source>
        <dbReference type="ARBA" id="ARBA00023180"/>
    </source>
</evidence>
<evidence type="ECO:0000256" key="16">
    <source>
        <dbReference type="ARBA" id="ARBA00034104"/>
    </source>
</evidence>
<dbReference type="EnsemblMetazoa" id="XM_044458784.1">
    <property type="protein sequence ID" value="XP_044314719.1"/>
    <property type="gene ID" value="LOC108043204"/>
</dbReference>
<keyword evidence="14" id="KW-0628">Postsynaptic cell membrane</keyword>
<evidence type="ECO:0000259" key="20">
    <source>
        <dbReference type="PROSITE" id="PS50259"/>
    </source>
</evidence>
<feature type="transmembrane region" description="Helical" evidence="18">
    <location>
        <begin position="851"/>
        <end position="872"/>
    </location>
</feature>
<feature type="transmembrane region" description="Helical" evidence="18">
    <location>
        <begin position="898"/>
        <end position="918"/>
    </location>
</feature>
<reference evidence="21" key="2">
    <citation type="submission" date="2025-05" db="UniProtKB">
        <authorList>
            <consortium name="EnsemblMetazoa"/>
        </authorList>
    </citation>
    <scope>IDENTIFICATION</scope>
</reference>
<keyword evidence="13" id="KW-0807">Transducer</keyword>
<dbReference type="PANTHER" id="PTHR32546:SF29">
    <property type="entry name" value="G-PROTEIN COUPLED RECEPTORS FAMILY 3 PROFILE DOMAIN-CONTAINING PROTEIN"/>
    <property type="match status" value="1"/>
</dbReference>
<evidence type="ECO:0000256" key="6">
    <source>
        <dbReference type="ARBA" id="ARBA00022989"/>
    </source>
</evidence>
<evidence type="ECO:0000256" key="8">
    <source>
        <dbReference type="ARBA" id="ARBA00023040"/>
    </source>
</evidence>
<organism evidence="21 22">
    <name type="scientific">Drosophila rhopaloa</name>
    <name type="common">Fruit fly</name>
    <dbReference type="NCBI Taxonomy" id="1041015"/>
    <lineage>
        <taxon>Eukaryota</taxon>
        <taxon>Metazoa</taxon>
        <taxon>Ecdysozoa</taxon>
        <taxon>Arthropoda</taxon>
        <taxon>Hexapoda</taxon>
        <taxon>Insecta</taxon>
        <taxon>Pterygota</taxon>
        <taxon>Neoptera</taxon>
        <taxon>Endopterygota</taxon>
        <taxon>Diptera</taxon>
        <taxon>Brachycera</taxon>
        <taxon>Muscomorpha</taxon>
        <taxon>Ephydroidea</taxon>
        <taxon>Drosophilidae</taxon>
        <taxon>Drosophila</taxon>
        <taxon>Sophophora</taxon>
    </lineage>
</organism>
<dbReference type="InterPro" id="IPR043458">
    <property type="entry name" value="GPR158/179"/>
</dbReference>
<comment type="subcellular location">
    <subcellularLocation>
        <location evidence="1">Cell projection</location>
        <location evidence="1">Neuron projection</location>
    </subcellularLocation>
    <subcellularLocation>
        <location evidence="16">Postsynaptic cell membrane</location>
        <topology evidence="16">Multi-pass membrane protein</topology>
    </subcellularLocation>
</comment>
<evidence type="ECO:0000256" key="18">
    <source>
        <dbReference type="SAM" id="Phobius"/>
    </source>
</evidence>
<reference evidence="22" key="1">
    <citation type="journal article" date="2021" name="Elife">
        <title>Highly contiguous assemblies of 101 drosophilid genomes.</title>
        <authorList>
            <person name="Kim B.Y."/>
            <person name="Wang J.R."/>
            <person name="Miller D.E."/>
            <person name="Barmina O."/>
            <person name="Delaney E."/>
            <person name="Thompson A."/>
            <person name="Comeault A.A."/>
            <person name="Peede D."/>
            <person name="D'Agostino E.R."/>
            <person name="Pelaez J."/>
            <person name="Aguilar J.M."/>
            <person name="Haji D."/>
            <person name="Matsunaga T."/>
            <person name="Armstrong E.E."/>
            <person name="Zych M."/>
            <person name="Ogawa Y."/>
            <person name="Stamenkovic-Radak M."/>
            <person name="Jelic M."/>
            <person name="Veselinovic M.S."/>
            <person name="Tanaskovic M."/>
            <person name="Eric P."/>
            <person name="Gao J.J."/>
            <person name="Katoh T.K."/>
            <person name="Toda M.J."/>
            <person name="Watabe H."/>
            <person name="Watada M."/>
            <person name="Davis J.S."/>
            <person name="Moyle L.C."/>
            <person name="Manoli G."/>
            <person name="Bertolini E."/>
            <person name="Kostal V."/>
            <person name="Hawley R.S."/>
            <person name="Takahashi A."/>
            <person name="Jones C.D."/>
            <person name="Price D.K."/>
            <person name="Whiteman N."/>
            <person name="Kopp A."/>
            <person name="Matute D.R."/>
            <person name="Petrov D.A."/>
        </authorList>
    </citation>
    <scope>NUCLEOTIDE SEQUENCE [LARGE SCALE GENOMIC DNA]</scope>
</reference>
<feature type="chain" id="PRO_5045028339" description="G-protein coupled receptors family 3 profile domain-containing protein" evidence="19">
    <location>
        <begin position="27"/>
        <end position="1418"/>
    </location>
</feature>
<keyword evidence="8" id="KW-0297">G-protein coupled receptor</keyword>
<evidence type="ECO:0000313" key="22">
    <source>
        <dbReference type="Proteomes" id="UP001652680"/>
    </source>
</evidence>
<dbReference type="CDD" id="cd12913">
    <property type="entry name" value="PDC1_MCP_like"/>
    <property type="match status" value="1"/>
</dbReference>
<dbReference type="Proteomes" id="UP001652680">
    <property type="component" value="Unassembled WGS sequence"/>
</dbReference>
<feature type="transmembrane region" description="Helical" evidence="18">
    <location>
        <begin position="811"/>
        <end position="830"/>
    </location>
</feature>
<evidence type="ECO:0000256" key="13">
    <source>
        <dbReference type="ARBA" id="ARBA00023224"/>
    </source>
</evidence>
<keyword evidence="11" id="KW-0675">Receptor</keyword>
<keyword evidence="12" id="KW-0325">Glycoprotein</keyword>
<proteinExistence type="inferred from homology"/>
<keyword evidence="6 18" id="KW-1133">Transmembrane helix</keyword>
<protein>
    <recommendedName>
        <fullName evidence="20">G-protein coupled receptors family 3 profile domain-containing protein</fullName>
    </recommendedName>
</protein>
<dbReference type="RefSeq" id="XP_044314719.1">
    <property type="nucleotide sequence ID" value="XM_044458784.1"/>
</dbReference>
<feature type="region of interest" description="Disordered" evidence="17">
    <location>
        <begin position="328"/>
        <end position="356"/>
    </location>
</feature>
<evidence type="ECO:0000256" key="2">
    <source>
        <dbReference type="ARBA" id="ARBA00007242"/>
    </source>
</evidence>
<name>A0ABM5J7C0_DRORH</name>
<evidence type="ECO:0000313" key="21">
    <source>
        <dbReference type="EnsemblMetazoa" id="XP_044314720.1"/>
    </source>
</evidence>
<evidence type="ECO:0000256" key="3">
    <source>
        <dbReference type="ARBA" id="ARBA00022475"/>
    </source>
</evidence>
<feature type="compositionally biased region" description="Acidic residues" evidence="17">
    <location>
        <begin position="210"/>
        <end position="232"/>
    </location>
</feature>
<feature type="transmembrane region" description="Helical" evidence="18">
    <location>
        <begin position="779"/>
        <end position="799"/>
    </location>
</feature>
<evidence type="ECO:0000256" key="4">
    <source>
        <dbReference type="ARBA" id="ARBA00022692"/>
    </source>
</evidence>
<dbReference type="RefSeq" id="XP_044314720.1">
    <property type="nucleotide sequence ID" value="XM_044458785.1"/>
</dbReference>
<feature type="region of interest" description="Disordered" evidence="17">
    <location>
        <begin position="1294"/>
        <end position="1331"/>
    </location>
</feature>
<evidence type="ECO:0000256" key="7">
    <source>
        <dbReference type="ARBA" id="ARBA00023018"/>
    </source>
</evidence>
<evidence type="ECO:0000256" key="11">
    <source>
        <dbReference type="ARBA" id="ARBA00023170"/>
    </source>
</evidence>
<dbReference type="Gene3D" id="3.30.450.20">
    <property type="entry name" value="PAS domain"/>
    <property type="match status" value="1"/>
</dbReference>
<dbReference type="EnsemblMetazoa" id="XM_044458785.1">
    <property type="protein sequence ID" value="XP_044314720.1"/>
    <property type="gene ID" value="LOC108043204"/>
</dbReference>
<feature type="compositionally biased region" description="Basic and acidic residues" evidence="17">
    <location>
        <begin position="1397"/>
        <end position="1418"/>
    </location>
</feature>
<dbReference type="PRINTS" id="PR00248">
    <property type="entry name" value="GPCRMGR"/>
</dbReference>
<dbReference type="CDD" id="cd15293">
    <property type="entry name" value="7tmC_GPR158-like"/>
    <property type="match status" value="1"/>
</dbReference>
<feature type="domain" description="G-protein coupled receptors family 3 profile" evidence="20">
    <location>
        <begin position="742"/>
        <end position="989"/>
    </location>
</feature>
<keyword evidence="4 18" id="KW-0812">Transmembrane</keyword>
<feature type="compositionally biased region" description="Acidic residues" evidence="17">
    <location>
        <begin position="330"/>
        <end position="340"/>
    </location>
</feature>
<feature type="transmembrane region" description="Helical" evidence="18">
    <location>
        <begin position="960"/>
        <end position="981"/>
    </location>
</feature>
<feature type="compositionally biased region" description="Low complexity" evidence="17">
    <location>
        <begin position="1375"/>
        <end position="1386"/>
    </location>
</feature>
<feature type="compositionally biased region" description="Low complexity" evidence="17">
    <location>
        <begin position="1308"/>
        <end position="1327"/>
    </location>
</feature>
<feature type="transmembrane region" description="Helical" evidence="18">
    <location>
        <begin position="930"/>
        <end position="954"/>
    </location>
</feature>
<keyword evidence="15" id="KW-0966">Cell projection</keyword>
<feature type="region of interest" description="Disordered" evidence="17">
    <location>
        <begin position="146"/>
        <end position="166"/>
    </location>
</feature>
<dbReference type="InterPro" id="IPR000337">
    <property type="entry name" value="GPCR_3"/>
</dbReference>
<dbReference type="PANTHER" id="PTHR32546">
    <property type="entry name" value="G-PROTEIN COUPLED RECEPTOR 158-RELATED"/>
    <property type="match status" value="1"/>
</dbReference>
<feature type="region of interest" description="Disordered" evidence="17">
    <location>
        <begin position="210"/>
        <end position="280"/>
    </location>
</feature>
<sequence length="1418" mass="156396">MRMWMWMPQAVQLLFVMSLWVMQGQAQLEADANTGAGGGGGAGAAGGSPRNRIKTEADALMTGDSFNIRHGRSRSHFLHGSTNSTGSGGITRLLLVTPTQHPGAGGTSQPPVTHKIRKLHKKKINESIRKSVDKSLGLLHPAKNQRSLAEAEHLQGRPPSEDTEDTALSEVMQLADEIELESSFATAFPTGDPDIAVQQARQFVRDEANYQEDDTLEEEEGEGEEEDEEEEAPVSTTAKPKITRTRLLPVNGTWARSRDSSSESDYETNALDNEEELQPFGKLQLLNDSLGTTEWMDEGQVQRSVLNEPEAEARSQGAASMEVKQISFDSDADGDGDSEPGMDTSEVTMDDGYPPDVQIDDKTKQLVIGDVEGEEEEVSSQITADVINARDSKIDLVSKFLQYIEQQHLMGSNCVAGTSLNLGEGVVDRYAQDRFRVEAEVAVNRANMLTRIFKTTGRSVQEDVNLLHASVLSMVEFDDDIFAAGNCFDWNEHPAQPGLFCPFAYRLPPPNLGAVFAKDLAMEYHYLGNTSEWFFLARKNAEKVIARNEQYLKSFHLYSNRTEERIEDDTLAVKYEDGRWSKPYYDCGGGNIWMLTYTVPFFGYENGTYHFKGTSGIDIDLRRVDIDQCPQRHTPGTKRPLNIFAGTDKCKQRTTMCEAIMGLGFRRGSYKCLCRKGFYFPDIVSLHKFFNGSLLEEEYEKLMLGKNSTYNSNSEYECLPCAEGCDSCEDSSPCIAALNWPMRTSILALACIVIGLLPPAAWFTFRYQQVKVVRAASPALLRVIALGAFFIYCTNIVMYPNPNLYTCTARIWLREIGFSLTYGALMLKTWRISVIFRVRSAKAVKITDAALLKRLGIICGAIGTCLLVRTLVSPPDVVVGRTADDLKAFLCKTDWWDYTFTSMEVLFLAWGVRLCIMVRKAPSEFNESRFISMAIYNEFLLTCFLNVSMLFLQSPANPDLLYIIFFCHTQLTVTLLLALIFGSKVYIVLRSGKSHQENIGLGTKPSGAKFNFRPQVRTFANPSSVTTSTVPVAGTTSAETKLSDQEALEEIRQLSMQLQRIQEMAPPKGVAVMTISSLLDGLKTPGGLMVVAAAAGATAHGHSAANRQSALPLLALNVEMQKYSQQMSNSNGRNGGSARASIPTMVLETPPSSTPPSAAFEERAMNTELSGDDFREQLLRRTADGHIICSRCLDASKEHYYCCPPRSACDHLGSPKDEGSLSFANIKLECMCSQSEDIDQVDQGHPQRRPTVRTAATNTPPTSCKRAPRNLLEAELSISYQICDNCRSKYKLTGRRRSGSYSQAQGNSQLQLGQPPSVQVQSQSRSSEILDRTAAAEVEGETRTKAAHSTDDIVLYSSAAKEEDDAPNQLAPSLGNVSNASNNSTSGSGGTGTTRPKRPDKLVLDLNDRSKYTKEVSV</sequence>
<feature type="transmembrane region" description="Helical" evidence="18">
    <location>
        <begin position="746"/>
        <end position="767"/>
    </location>
</feature>
<dbReference type="GeneID" id="108043204"/>
<evidence type="ECO:0000256" key="1">
    <source>
        <dbReference type="ARBA" id="ARBA00004487"/>
    </source>
</evidence>
<comment type="similarity">
    <text evidence="2">Belongs to the G-protein coupled receptor 3 family.</text>
</comment>
<dbReference type="InterPro" id="IPR017978">
    <property type="entry name" value="GPCR_3_C"/>
</dbReference>
<keyword evidence="7" id="KW-0770">Synapse</keyword>